<gene>
    <name evidence="2" type="ORF">IC610_14770</name>
</gene>
<feature type="chain" id="PRO_5047092013" evidence="1">
    <location>
        <begin position="24"/>
        <end position="182"/>
    </location>
</feature>
<evidence type="ECO:0000313" key="3">
    <source>
        <dbReference type="Proteomes" id="UP000637299"/>
    </source>
</evidence>
<keyword evidence="3" id="KW-1185">Reference proteome</keyword>
<comment type="caution">
    <text evidence="2">The sequence shown here is derived from an EMBL/GenBank/DDBJ whole genome shotgun (WGS) entry which is preliminary data.</text>
</comment>
<evidence type="ECO:0000313" key="2">
    <source>
        <dbReference type="EMBL" id="MBD8083681.1"/>
    </source>
</evidence>
<feature type="signal peptide" evidence="1">
    <location>
        <begin position="1"/>
        <end position="23"/>
    </location>
</feature>
<dbReference type="EMBL" id="JACYFS010000005">
    <property type="protein sequence ID" value="MBD8083681.1"/>
    <property type="molecule type" value="Genomic_DNA"/>
</dbReference>
<sequence length="182" mass="19339">MMKLNFTVLTVFFFNMMSFLSYSQTSVSNKTINISLPIKAIVDLEPSTNVSLTFISPAEAGNPLTISSLNATKWINYTSIVSSIGLNRKITARISEIIPGINIRLSVANATGSGGGVLGTSTATNPVTLSQAEQIIITGIRGAYTGDGINNGHQINLSASVQNYADIVKTDKSISITYTISE</sequence>
<dbReference type="Proteomes" id="UP000637299">
    <property type="component" value="Unassembled WGS sequence"/>
</dbReference>
<name>A0ABR8ZG59_9FLAO</name>
<evidence type="ECO:0000256" key="1">
    <source>
        <dbReference type="SAM" id="SignalP"/>
    </source>
</evidence>
<proteinExistence type="predicted"/>
<keyword evidence="1" id="KW-0732">Signal</keyword>
<protein>
    <submittedName>
        <fullName evidence="2">Uncharacterized protein</fullName>
    </submittedName>
</protein>
<reference evidence="2 3" key="1">
    <citation type="submission" date="2020-09" db="EMBL/GenBank/DDBJ databases">
        <title>Genome seq and assembly of Chryseobacterium sp.</title>
        <authorList>
            <person name="Chhetri G."/>
        </authorList>
    </citation>
    <scope>NUCLEOTIDE SEQUENCE [LARGE SCALE GENOMIC DNA]</scope>
    <source>
        <strain evidence="2 3">GCR10</strain>
    </source>
</reference>
<accession>A0ABR8ZG59</accession>
<organism evidence="2 3">
    <name type="scientific">Chryseobacterium caseinilyticum</name>
    <dbReference type="NCBI Taxonomy" id="2771428"/>
    <lineage>
        <taxon>Bacteria</taxon>
        <taxon>Pseudomonadati</taxon>
        <taxon>Bacteroidota</taxon>
        <taxon>Flavobacteriia</taxon>
        <taxon>Flavobacteriales</taxon>
        <taxon>Weeksellaceae</taxon>
        <taxon>Chryseobacterium group</taxon>
        <taxon>Chryseobacterium</taxon>
    </lineage>
</organism>
<dbReference type="RefSeq" id="WP_191737547.1">
    <property type="nucleotide sequence ID" value="NZ_JACYFS010000005.1"/>
</dbReference>